<protein>
    <submittedName>
        <fullName evidence="1">Uncharacterized protein</fullName>
    </submittedName>
</protein>
<accession>A0A7J7JYS8</accession>
<dbReference type="Proteomes" id="UP000593567">
    <property type="component" value="Unassembled WGS sequence"/>
</dbReference>
<sequence length="67" mass="7599">MCVSISISSRWKISNLESSCGLVRKISTIDQFDTNKFFLCVLKVYIGRQGWTTQRSRKSATLVSAHD</sequence>
<proteinExistence type="predicted"/>
<gene>
    <name evidence="1" type="ORF">EB796_010569</name>
</gene>
<dbReference type="AlphaFoldDB" id="A0A7J7JYS8"/>
<reference evidence="1" key="1">
    <citation type="submission" date="2020-06" db="EMBL/GenBank/DDBJ databases">
        <title>Draft genome of Bugula neritina, a colonial animal packing powerful symbionts and potential medicines.</title>
        <authorList>
            <person name="Rayko M."/>
        </authorList>
    </citation>
    <scope>NUCLEOTIDE SEQUENCE [LARGE SCALE GENOMIC DNA]</scope>
    <source>
        <strain evidence="1">Kwan_BN1</strain>
    </source>
</reference>
<comment type="caution">
    <text evidence="1">The sequence shown here is derived from an EMBL/GenBank/DDBJ whole genome shotgun (WGS) entry which is preliminary data.</text>
</comment>
<evidence type="ECO:0000313" key="2">
    <source>
        <dbReference type="Proteomes" id="UP000593567"/>
    </source>
</evidence>
<evidence type="ECO:0000313" key="1">
    <source>
        <dbReference type="EMBL" id="KAF6031093.1"/>
    </source>
</evidence>
<organism evidence="1 2">
    <name type="scientific">Bugula neritina</name>
    <name type="common">Brown bryozoan</name>
    <name type="synonym">Sertularia neritina</name>
    <dbReference type="NCBI Taxonomy" id="10212"/>
    <lineage>
        <taxon>Eukaryota</taxon>
        <taxon>Metazoa</taxon>
        <taxon>Spiralia</taxon>
        <taxon>Lophotrochozoa</taxon>
        <taxon>Bryozoa</taxon>
        <taxon>Gymnolaemata</taxon>
        <taxon>Cheilostomatida</taxon>
        <taxon>Flustrina</taxon>
        <taxon>Buguloidea</taxon>
        <taxon>Bugulidae</taxon>
        <taxon>Bugula</taxon>
    </lineage>
</organism>
<dbReference type="EMBL" id="VXIV02001638">
    <property type="protein sequence ID" value="KAF6031093.1"/>
    <property type="molecule type" value="Genomic_DNA"/>
</dbReference>
<name>A0A7J7JYS8_BUGNE</name>
<keyword evidence="2" id="KW-1185">Reference proteome</keyword>